<keyword evidence="1" id="KW-0812">Transmembrane</keyword>
<dbReference type="EMBL" id="VBWP01000001">
    <property type="protein sequence ID" value="TLG77214.1"/>
    <property type="molecule type" value="Genomic_DNA"/>
</dbReference>
<dbReference type="AlphaFoldDB" id="A0A5R8QHE7"/>
<name>A0A5R8QHE7_9FIRM</name>
<keyword evidence="1" id="KW-1133">Transmembrane helix</keyword>
<feature type="transmembrane region" description="Helical" evidence="1">
    <location>
        <begin position="35"/>
        <end position="53"/>
    </location>
</feature>
<gene>
    <name evidence="2" type="ORF">FEZ08_00945</name>
</gene>
<comment type="caution">
    <text evidence="2">The sequence shown here is derived from an EMBL/GenBank/DDBJ whole genome shotgun (WGS) entry which is preliminary data.</text>
</comment>
<dbReference type="RefSeq" id="WP_138189822.1">
    <property type="nucleotide sequence ID" value="NZ_VBWP01000001.1"/>
</dbReference>
<keyword evidence="3" id="KW-1185">Reference proteome</keyword>
<evidence type="ECO:0000256" key="1">
    <source>
        <dbReference type="SAM" id="Phobius"/>
    </source>
</evidence>
<protein>
    <submittedName>
        <fullName evidence="2">Uncharacterized protein</fullName>
    </submittedName>
</protein>
<dbReference type="Proteomes" id="UP000306912">
    <property type="component" value="Unassembled WGS sequence"/>
</dbReference>
<reference evidence="2 3" key="1">
    <citation type="submission" date="2019-05" db="EMBL/GenBank/DDBJ databases">
        <title>Culicoidintestinum kansasii gen. nov., sp. nov. from the gastrointestinal tract of the biting midge, Culicoides sonorensis.</title>
        <authorList>
            <person name="Neupane S."/>
            <person name="Ghosh A."/>
            <person name="Gunther S."/>
            <person name="Martin K."/>
            <person name="Zurek L."/>
        </authorList>
    </citation>
    <scope>NUCLEOTIDE SEQUENCE [LARGE SCALE GENOMIC DNA]</scope>
    <source>
        <strain evidence="2 3">CS-1</strain>
    </source>
</reference>
<dbReference type="InParanoid" id="A0A5R8QHE7"/>
<feature type="transmembrane region" description="Helical" evidence="1">
    <location>
        <begin position="108"/>
        <end position="132"/>
    </location>
</feature>
<organism evidence="2 3">
    <name type="scientific">Culicoidibacter larvae</name>
    <dbReference type="NCBI Taxonomy" id="2579976"/>
    <lineage>
        <taxon>Bacteria</taxon>
        <taxon>Bacillati</taxon>
        <taxon>Bacillota</taxon>
        <taxon>Culicoidibacteria</taxon>
        <taxon>Culicoidibacterales</taxon>
        <taxon>Culicoidibacteraceae</taxon>
        <taxon>Culicoidibacter</taxon>
    </lineage>
</organism>
<feature type="transmembrane region" description="Helical" evidence="1">
    <location>
        <begin position="12"/>
        <end position="29"/>
    </location>
</feature>
<evidence type="ECO:0000313" key="3">
    <source>
        <dbReference type="Proteomes" id="UP000306912"/>
    </source>
</evidence>
<evidence type="ECO:0000313" key="2">
    <source>
        <dbReference type="EMBL" id="TLG77214.1"/>
    </source>
</evidence>
<feature type="transmembrane region" description="Helical" evidence="1">
    <location>
        <begin position="65"/>
        <end position="88"/>
    </location>
</feature>
<proteinExistence type="predicted"/>
<keyword evidence="1" id="KW-0472">Membrane</keyword>
<accession>A0A5R8QHE7</accession>
<sequence>MQNYESIKGYRSLVLTNAIFCLVNAIPGLGMVLNFLIGIPSLVVLIMSVIEMFKAPKANQKRGVPILAMVAGTLGFISALMMVVSLILGNGSSSYSVNTSGSSGNPLILFAMLIGVTAWILYVISTIMHFMLVRKLGAIYRNEQSI</sequence>